<dbReference type="SUPFAM" id="SSF56524">
    <property type="entry name" value="Oxidoreductase molybdopterin-binding domain"/>
    <property type="match status" value="1"/>
</dbReference>
<protein>
    <submittedName>
        <fullName evidence="3">Molybdopterin-dependent oxidoreductase</fullName>
    </submittedName>
</protein>
<keyword evidence="1" id="KW-0812">Transmembrane</keyword>
<dbReference type="Proteomes" id="UP001501196">
    <property type="component" value="Unassembled WGS sequence"/>
</dbReference>
<evidence type="ECO:0000259" key="2">
    <source>
        <dbReference type="Pfam" id="PF00174"/>
    </source>
</evidence>
<dbReference type="RefSeq" id="WP_344370500.1">
    <property type="nucleotide sequence ID" value="NZ_BAAAPW010000002.1"/>
</dbReference>
<feature type="transmembrane region" description="Helical" evidence="1">
    <location>
        <begin position="161"/>
        <end position="184"/>
    </location>
</feature>
<dbReference type="Pfam" id="PF00174">
    <property type="entry name" value="Oxidored_molyb"/>
    <property type="match status" value="1"/>
</dbReference>
<reference evidence="3 4" key="1">
    <citation type="journal article" date="2019" name="Int. J. Syst. Evol. Microbiol.">
        <title>The Global Catalogue of Microorganisms (GCM) 10K type strain sequencing project: providing services to taxonomists for standard genome sequencing and annotation.</title>
        <authorList>
            <consortium name="The Broad Institute Genomics Platform"/>
            <consortium name="The Broad Institute Genome Sequencing Center for Infectious Disease"/>
            <person name="Wu L."/>
            <person name="Ma J."/>
        </authorList>
    </citation>
    <scope>NUCLEOTIDE SEQUENCE [LARGE SCALE GENOMIC DNA]</scope>
    <source>
        <strain evidence="3 4">JCM 15672</strain>
    </source>
</reference>
<dbReference type="EMBL" id="BAAAPW010000002">
    <property type="protein sequence ID" value="GAA2030321.1"/>
    <property type="molecule type" value="Genomic_DNA"/>
</dbReference>
<organism evidence="3 4">
    <name type="scientific">Agromyces tropicus</name>
    <dbReference type="NCBI Taxonomy" id="555371"/>
    <lineage>
        <taxon>Bacteria</taxon>
        <taxon>Bacillati</taxon>
        <taxon>Actinomycetota</taxon>
        <taxon>Actinomycetes</taxon>
        <taxon>Micrococcales</taxon>
        <taxon>Microbacteriaceae</taxon>
        <taxon>Agromyces</taxon>
    </lineage>
</organism>
<proteinExistence type="predicted"/>
<dbReference type="CDD" id="cd00321">
    <property type="entry name" value="SO_family_Moco"/>
    <property type="match status" value="1"/>
</dbReference>
<keyword evidence="1" id="KW-1133">Transmembrane helix</keyword>
<accession>A0ABN2U734</accession>
<feature type="transmembrane region" description="Helical" evidence="1">
    <location>
        <begin position="204"/>
        <end position="228"/>
    </location>
</feature>
<evidence type="ECO:0000256" key="1">
    <source>
        <dbReference type="SAM" id="Phobius"/>
    </source>
</evidence>
<dbReference type="PANTHER" id="PTHR43032:SF2">
    <property type="entry name" value="BLL0505 PROTEIN"/>
    <property type="match status" value="1"/>
</dbReference>
<keyword evidence="1" id="KW-0472">Membrane</keyword>
<gene>
    <name evidence="3" type="ORF">GCM10009819_12480</name>
</gene>
<feature type="transmembrane region" description="Helical" evidence="1">
    <location>
        <begin position="40"/>
        <end position="61"/>
    </location>
</feature>
<feature type="domain" description="Oxidoreductase molybdopterin-binding" evidence="2">
    <location>
        <begin position="262"/>
        <end position="395"/>
    </location>
</feature>
<dbReference type="InterPro" id="IPR036374">
    <property type="entry name" value="OxRdtase_Mopterin-bd_sf"/>
</dbReference>
<feature type="transmembrane region" description="Helical" evidence="1">
    <location>
        <begin position="81"/>
        <end position="105"/>
    </location>
</feature>
<name>A0ABN2U734_9MICO</name>
<dbReference type="InterPro" id="IPR000572">
    <property type="entry name" value="OxRdtase_Mopterin-bd_dom"/>
</dbReference>
<evidence type="ECO:0000313" key="4">
    <source>
        <dbReference type="Proteomes" id="UP001501196"/>
    </source>
</evidence>
<dbReference type="Gene3D" id="3.90.420.10">
    <property type="entry name" value="Oxidoreductase, molybdopterin-binding domain"/>
    <property type="match status" value="1"/>
</dbReference>
<feature type="transmembrane region" description="Helical" evidence="1">
    <location>
        <begin position="126"/>
        <end position="149"/>
    </location>
</feature>
<dbReference type="PANTHER" id="PTHR43032">
    <property type="entry name" value="PROTEIN-METHIONINE-SULFOXIDE REDUCTASE"/>
    <property type="match status" value="1"/>
</dbReference>
<comment type="caution">
    <text evidence="3">The sequence shown here is derived from an EMBL/GenBank/DDBJ whole genome shotgun (WGS) entry which is preliminary data.</text>
</comment>
<dbReference type="SUPFAM" id="SSF81342">
    <property type="entry name" value="Transmembrane di-heme cytochromes"/>
    <property type="match status" value="1"/>
</dbReference>
<evidence type="ECO:0000313" key="3">
    <source>
        <dbReference type="EMBL" id="GAA2030321.1"/>
    </source>
</evidence>
<sequence length="396" mass="42282">MAGFTERASARIAERLEPLMGGARDAASDPPVKSARTTVVIGRLLGIAFLTCFATGLYSHLLQDPLPWLPMPARPVELYRVTQGLHVISGTAAVPLLLAKLWTVYPRLFEWPPVRSVAHALERASIAVLVGVSLVEVTIGLLNLVQWYVFPFSFRTTHFALAWVLIGALAVHLGVKLPVIVRVWRRRPDDPPDAAGRTLTRRGFVGAVGAAAASAVLLTAGQTVPALAPFNALAPRRMGVGPQGLPINRTAAQAGVTDTAVAPDWVLTVATPSGSRDFTLDDLHALPQAEAVLPIACVEGWSQSATWRGVRMVDLLAAAGAAGPTAPLRIESLQERGAFARTEMPPQYATDPLTLVALELNGGTLHVDHGYPARVIAPGRPGVMQTKWLRRIEVTA</sequence>
<keyword evidence="4" id="KW-1185">Reference proteome</keyword>
<dbReference type="InterPro" id="IPR016174">
    <property type="entry name" value="Di-haem_cyt_TM"/>
</dbReference>